<keyword evidence="8 11" id="KW-0498">Mitosis</keyword>
<dbReference type="GO" id="GO:0051306">
    <property type="term" value="P:mitotic sister chromatid separation"/>
    <property type="evidence" value="ECO:0007669"/>
    <property type="project" value="EnsemblMetazoa"/>
</dbReference>
<proteinExistence type="inferred from homology"/>
<dbReference type="eggNOG" id="KOG2328">
    <property type="taxonomic scope" value="Eukaryota"/>
</dbReference>
<dbReference type="Proteomes" id="UP000007798">
    <property type="component" value="Unassembled WGS sequence"/>
</dbReference>
<dbReference type="STRING" id="7260.B4N7N8"/>
<keyword evidence="6" id="KW-0963">Cytoplasm</keyword>
<dbReference type="GO" id="GO:0000775">
    <property type="term" value="C:chromosome, centromeric region"/>
    <property type="evidence" value="ECO:0007669"/>
    <property type="project" value="EnsemblMetazoa"/>
</dbReference>
<evidence type="ECO:0000256" key="7">
    <source>
        <dbReference type="ARBA" id="ARBA00022618"/>
    </source>
</evidence>
<dbReference type="GO" id="GO:0005634">
    <property type="term" value="C:nucleus"/>
    <property type="evidence" value="ECO:0007669"/>
    <property type="project" value="EnsemblMetazoa"/>
</dbReference>
<dbReference type="GO" id="GO:0007076">
    <property type="term" value="P:mitotic chromosome condensation"/>
    <property type="evidence" value="ECO:0007669"/>
    <property type="project" value="InterPro"/>
</dbReference>
<dbReference type="KEGG" id="dwi:6646746"/>
<feature type="region of interest" description="Disordered" evidence="12">
    <location>
        <begin position="171"/>
        <end position="205"/>
    </location>
</feature>
<feature type="compositionally biased region" description="Basic and acidic residues" evidence="12">
    <location>
        <begin position="178"/>
        <end position="189"/>
    </location>
</feature>
<evidence type="ECO:0000313" key="13">
    <source>
        <dbReference type="EMBL" id="EDW80377.1"/>
    </source>
</evidence>
<dbReference type="GO" id="GO:0003682">
    <property type="term" value="F:chromatin binding"/>
    <property type="evidence" value="ECO:0007669"/>
    <property type="project" value="EnsemblMetazoa"/>
</dbReference>
<evidence type="ECO:0000256" key="8">
    <source>
        <dbReference type="ARBA" id="ARBA00022776"/>
    </source>
</evidence>
<evidence type="ECO:0000313" key="14">
    <source>
        <dbReference type="Proteomes" id="UP000007798"/>
    </source>
</evidence>
<dbReference type="OrthoDB" id="362021at2759"/>
<dbReference type="HOGENOM" id="CLU_018746_0_0_1"/>
<feature type="region of interest" description="Disordered" evidence="12">
    <location>
        <begin position="1"/>
        <end position="52"/>
    </location>
</feature>
<keyword evidence="14" id="KW-1185">Reference proteome</keyword>
<dbReference type="GO" id="GO:0005737">
    <property type="term" value="C:cytoplasm"/>
    <property type="evidence" value="ECO:0007669"/>
    <property type="project" value="UniProtKB-SubCell"/>
</dbReference>
<dbReference type="Pfam" id="PF05786">
    <property type="entry name" value="Cnd2"/>
    <property type="match status" value="1"/>
</dbReference>
<evidence type="ECO:0000256" key="6">
    <source>
        <dbReference type="ARBA" id="ARBA00022490"/>
    </source>
</evidence>
<evidence type="ECO:0000256" key="2">
    <source>
        <dbReference type="ARBA" id="ARBA00004496"/>
    </source>
</evidence>
<dbReference type="PANTHER" id="PTHR13108:SF9">
    <property type="entry name" value="CONDENSIN COMPLEX SUBUNIT 2"/>
    <property type="match status" value="1"/>
</dbReference>
<dbReference type="GO" id="GO:0008258">
    <property type="term" value="P:head involution"/>
    <property type="evidence" value="ECO:0007669"/>
    <property type="project" value="EnsemblMetazoa"/>
</dbReference>
<dbReference type="PANTHER" id="PTHR13108">
    <property type="entry name" value="CONDENSIN COMPLEX SUBUNIT 2"/>
    <property type="match status" value="1"/>
</dbReference>
<dbReference type="PhylomeDB" id="B4N7N8"/>
<dbReference type="GO" id="GO:0007424">
    <property type="term" value="P:open tracheal system development"/>
    <property type="evidence" value="ECO:0007669"/>
    <property type="project" value="EnsemblMetazoa"/>
</dbReference>
<dbReference type="GO" id="GO:0006325">
    <property type="term" value="P:chromatin organization"/>
    <property type="evidence" value="ECO:0007669"/>
    <property type="project" value="EnsemblMetazoa"/>
</dbReference>
<feature type="region of interest" description="Disordered" evidence="12">
    <location>
        <begin position="324"/>
        <end position="351"/>
    </location>
</feature>
<sequence>MTLPRSETPLRRSAVGSYRDGAAERGREDRMRDSVVSDITTLNANDDESERREARRRTLIQMQHRSSVGPGESIEENETIRNCLEIFNGNKLSKDNAWNLSLIDTLSSLLERHHKTLSNFKMAGSSLEASSKVYGLRVDSIYLDAMRMSAGLSAKTLTQKQINAAEQDETMAGAGDGSGEHADNEEHQAEGNAPVTKPKKKARKAVSTVTKNKETLNARLDTAPLQDPVFGKLNSTVGSINASNRLMHNILPTRDSELRLRTTYKYWDSQDLEEDLPEYDELVKSERLNLAGGSEDLVMGADWLQKLLPRVVHMKLRPLHTGYHITDAPNPSEKLVQTPVDDDDETDDRRDDCDFYENPKDLSMVFDINAECEPLPELDPAPNTMLDVVDFNDLDELTQEEQTVLNRCRNLHKKSVLIDDLRPVDGSSKLEYSYRPMDQISQFWAGPSHWKFKRNRPRSTFGQLNGQSGVSNIARASNQRTRLAQARRTKSIQYGHSTESSFQTLDAQTKLRKVNYQKKWDARRLTLPLKFSFLPDYFYQYELAPSEKLSRRFGQPDIVEEEIDLDGALDQDDNDVELFDNDHFMADTPQSPTSMQVSGMQADDLAGGVRAEQSPIEISLSGTQTGEPHANICNDTVLEIATDFEGAPTQVTKVVVPFAKRAKVIDMKSLKRSCKSLIQKQLLEKSNLLADTMPSHPGHKTEDYDKGIASFREIYDKLPNLLTAKMSDSLSEPVALYAVLHLANDFRLRLIPQENLEDFQIRQLADKNHSGEP</sequence>
<evidence type="ECO:0000256" key="10">
    <source>
        <dbReference type="ARBA" id="ARBA00023306"/>
    </source>
</evidence>
<evidence type="ECO:0000256" key="11">
    <source>
        <dbReference type="PIRNR" id="PIRNR017126"/>
    </source>
</evidence>
<dbReference type="InterPro" id="IPR022816">
    <property type="entry name" value="Condensin_barren_su2"/>
</dbReference>
<name>B4N7N8_DROWI</name>
<dbReference type="GO" id="GO:0007443">
    <property type="term" value="P:Malpighian tubule morphogenesis"/>
    <property type="evidence" value="ECO:0007669"/>
    <property type="project" value="EnsemblMetazoa"/>
</dbReference>
<dbReference type="GO" id="GO:0044547">
    <property type="term" value="F:DNA topoisomerase binding"/>
    <property type="evidence" value="ECO:0007669"/>
    <property type="project" value="EnsemblMetazoa"/>
</dbReference>
<protein>
    <recommendedName>
        <fullName evidence="4 11">Condensin complex subunit 2</fullName>
    </recommendedName>
</protein>
<evidence type="ECO:0000256" key="4">
    <source>
        <dbReference type="ARBA" id="ARBA00016065"/>
    </source>
</evidence>
<dbReference type="GO" id="GO:0072587">
    <property type="term" value="F:DNA topoisomerase type II (double strand cut, ATP-hydrolyzing) activator activity"/>
    <property type="evidence" value="ECO:0007669"/>
    <property type="project" value="EnsemblMetazoa"/>
</dbReference>
<evidence type="ECO:0000256" key="12">
    <source>
        <dbReference type="SAM" id="MobiDB-lite"/>
    </source>
</evidence>
<dbReference type="GO" id="GO:0000793">
    <property type="term" value="C:condensed chromosome"/>
    <property type="evidence" value="ECO:0007669"/>
    <property type="project" value="EnsemblMetazoa"/>
</dbReference>
<dbReference type="EMBL" id="CH964214">
    <property type="protein sequence ID" value="EDW80377.1"/>
    <property type="molecule type" value="Genomic_DNA"/>
</dbReference>
<comment type="subcellular location">
    <subcellularLocation>
        <location evidence="1">Chromosome</location>
    </subcellularLocation>
    <subcellularLocation>
        <location evidence="2">Cytoplasm</location>
    </subcellularLocation>
</comment>
<keyword evidence="9 11" id="KW-0226">DNA condensation</keyword>
<dbReference type="OMA" id="ATFPFNC"/>
<dbReference type="AlphaFoldDB" id="B4N7N8"/>
<dbReference type="GO" id="GO:0000796">
    <property type="term" value="C:condensin complex"/>
    <property type="evidence" value="ECO:0007669"/>
    <property type="project" value="EnsemblMetazoa"/>
</dbReference>
<evidence type="ECO:0000256" key="1">
    <source>
        <dbReference type="ARBA" id="ARBA00004286"/>
    </source>
</evidence>
<keyword evidence="5" id="KW-0158">Chromosome</keyword>
<feature type="compositionally biased region" description="Basic and acidic residues" evidence="12">
    <location>
        <begin position="21"/>
        <end position="35"/>
    </location>
</feature>
<organism evidence="13 14">
    <name type="scientific">Drosophila willistoni</name>
    <name type="common">Fruit fly</name>
    <dbReference type="NCBI Taxonomy" id="7260"/>
    <lineage>
        <taxon>Eukaryota</taxon>
        <taxon>Metazoa</taxon>
        <taxon>Ecdysozoa</taxon>
        <taxon>Arthropoda</taxon>
        <taxon>Hexapoda</taxon>
        <taxon>Insecta</taxon>
        <taxon>Pterygota</taxon>
        <taxon>Neoptera</taxon>
        <taxon>Endopterygota</taxon>
        <taxon>Diptera</taxon>
        <taxon>Brachycera</taxon>
        <taxon>Muscomorpha</taxon>
        <taxon>Ephydroidea</taxon>
        <taxon>Drosophilidae</taxon>
        <taxon>Drosophila</taxon>
        <taxon>Sophophora</taxon>
    </lineage>
</organism>
<dbReference type="PIRSF" id="PIRSF017126">
    <property type="entry name" value="Condensin_H"/>
    <property type="match status" value="1"/>
</dbReference>
<accession>B4N7N8</accession>
<dbReference type="FunCoup" id="B4N7N8">
    <property type="interactions" value="1001"/>
</dbReference>
<keyword evidence="7 11" id="KW-0132">Cell division</keyword>
<comment type="function">
    <text evidence="11">Regulatory subunit of the condensin complex, a complex required for conversion of interphase chromatin into mitotic-like condense chromosomes.</text>
</comment>
<keyword evidence="10 11" id="KW-0131">Cell cycle</keyword>
<evidence type="ECO:0000256" key="5">
    <source>
        <dbReference type="ARBA" id="ARBA00022454"/>
    </source>
</evidence>
<dbReference type="GO" id="GO:0048567">
    <property type="term" value="P:ectodermal digestive tract morphogenesis"/>
    <property type="evidence" value="ECO:0007669"/>
    <property type="project" value="EnsemblMetazoa"/>
</dbReference>
<dbReference type="InParanoid" id="B4N7N8"/>
<dbReference type="GO" id="GO:0051301">
    <property type="term" value="P:cell division"/>
    <property type="evidence" value="ECO:0007669"/>
    <property type="project" value="UniProtKB-KW"/>
</dbReference>
<dbReference type="GO" id="GO:0000785">
    <property type="term" value="C:chromatin"/>
    <property type="evidence" value="ECO:0007669"/>
    <property type="project" value="EnsemblMetazoa"/>
</dbReference>
<evidence type="ECO:0000256" key="3">
    <source>
        <dbReference type="ARBA" id="ARBA00009471"/>
    </source>
</evidence>
<comment type="similarity">
    <text evidence="3 11">Belongs to the CND2 (condensin subunit 2) family.</text>
</comment>
<reference evidence="13 14" key="1">
    <citation type="journal article" date="2007" name="Nature">
        <title>Evolution of genes and genomes on the Drosophila phylogeny.</title>
        <authorList>
            <consortium name="Drosophila 12 Genomes Consortium"/>
            <person name="Clark A.G."/>
            <person name="Eisen M.B."/>
            <person name="Smith D.R."/>
            <person name="Bergman C.M."/>
            <person name="Oliver B."/>
            <person name="Markow T.A."/>
            <person name="Kaufman T.C."/>
            <person name="Kellis M."/>
            <person name="Gelbart W."/>
            <person name="Iyer V.N."/>
            <person name="Pollard D.A."/>
            <person name="Sackton T.B."/>
            <person name="Larracuente A.M."/>
            <person name="Singh N.D."/>
            <person name="Abad J.P."/>
            <person name="Abt D.N."/>
            <person name="Adryan B."/>
            <person name="Aguade M."/>
            <person name="Akashi H."/>
            <person name="Anderson W.W."/>
            <person name="Aquadro C.F."/>
            <person name="Ardell D.H."/>
            <person name="Arguello R."/>
            <person name="Artieri C.G."/>
            <person name="Barbash D.A."/>
            <person name="Barker D."/>
            <person name="Barsanti P."/>
            <person name="Batterham P."/>
            <person name="Batzoglou S."/>
            <person name="Begun D."/>
            <person name="Bhutkar A."/>
            <person name="Blanco E."/>
            <person name="Bosak S.A."/>
            <person name="Bradley R.K."/>
            <person name="Brand A.D."/>
            <person name="Brent M.R."/>
            <person name="Brooks A.N."/>
            <person name="Brown R.H."/>
            <person name="Butlin R.K."/>
            <person name="Caggese C."/>
            <person name="Calvi B.R."/>
            <person name="Bernardo de Carvalho A."/>
            <person name="Caspi A."/>
            <person name="Castrezana S."/>
            <person name="Celniker S.E."/>
            <person name="Chang J.L."/>
            <person name="Chapple C."/>
            <person name="Chatterji S."/>
            <person name="Chinwalla A."/>
            <person name="Civetta A."/>
            <person name="Clifton S.W."/>
            <person name="Comeron J.M."/>
            <person name="Costello J.C."/>
            <person name="Coyne J.A."/>
            <person name="Daub J."/>
            <person name="David R.G."/>
            <person name="Delcher A.L."/>
            <person name="Delehaunty K."/>
            <person name="Do C.B."/>
            <person name="Ebling H."/>
            <person name="Edwards K."/>
            <person name="Eickbush T."/>
            <person name="Evans J.D."/>
            <person name="Filipski A."/>
            <person name="Findeiss S."/>
            <person name="Freyhult E."/>
            <person name="Fulton L."/>
            <person name="Fulton R."/>
            <person name="Garcia A.C."/>
            <person name="Gardiner A."/>
            <person name="Garfield D.A."/>
            <person name="Garvin B.E."/>
            <person name="Gibson G."/>
            <person name="Gilbert D."/>
            <person name="Gnerre S."/>
            <person name="Godfrey J."/>
            <person name="Good R."/>
            <person name="Gotea V."/>
            <person name="Gravely B."/>
            <person name="Greenberg A.J."/>
            <person name="Griffiths-Jones S."/>
            <person name="Gross S."/>
            <person name="Guigo R."/>
            <person name="Gustafson E.A."/>
            <person name="Haerty W."/>
            <person name="Hahn M.W."/>
            <person name="Halligan D.L."/>
            <person name="Halpern A.L."/>
            <person name="Halter G.M."/>
            <person name="Han M.V."/>
            <person name="Heger A."/>
            <person name="Hillier L."/>
            <person name="Hinrichs A.S."/>
            <person name="Holmes I."/>
            <person name="Hoskins R.A."/>
            <person name="Hubisz M.J."/>
            <person name="Hultmark D."/>
            <person name="Huntley M.A."/>
            <person name="Jaffe D.B."/>
            <person name="Jagadeeshan S."/>
            <person name="Jeck W.R."/>
            <person name="Johnson J."/>
            <person name="Jones C.D."/>
            <person name="Jordan W.C."/>
            <person name="Karpen G.H."/>
            <person name="Kataoka E."/>
            <person name="Keightley P.D."/>
            <person name="Kheradpour P."/>
            <person name="Kirkness E.F."/>
            <person name="Koerich L.B."/>
            <person name="Kristiansen K."/>
            <person name="Kudrna D."/>
            <person name="Kulathinal R.J."/>
            <person name="Kumar S."/>
            <person name="Kwok R."/>
            <person name="Lander E."/>
            <person name="Langley C.H."/>
            <person name="Lapoint R."/>
            <person name="Lazzaro B.P."/>
            <person name="Lee S.J."/>
            <person name="Levesque L."/>
            <person name="Li R."/>
            <person name="Lin C.F."/>
            <person name="Lin M.F."/>
            <person name="Lindblad-Toh K."/>
            <person name="Llopart A."/>
            <person name="Long M."/>
            <person name="Low L."/>
            <person name="Lozovsky E."/>
            <person name="Lu J."/>
            <person name="Luo M."/>
            <person name="Machado C.A."/>
            <person name="Makalowski W."/>
            <person name="Marzo M."/>
            <person name="Matsuda M."/>
            <person name="Matzkin L."/>
            <person name="McAllister B."/>
            <person name="McBride C.S."/>
            <person name="McKernan B."/>
            <person name="McKernan K."/>
            <person name="Mendez-Lago M."/>
            <person name="Minx P."/>
            <person name="Mollenhauer M.U."/>
            <person name="Montooth K."/>
            <person name="Mount S.M."/>
            <person name="Mu X."/>
            <person name="Myers E."/>
            <person name="Negre B."/>
            <person name="Newfeld S."/>
            <person name="Nielsen R."/>
            <person name="Noor M.A."/>
            <person name="O'Grady P."/>
            <person name="Pachter L."/>
            <person name="Papaceit M."/>
            <person name="Parisi M.J."/>
            <person name="Parisi M."/>
            <person name="Parts L."/>
            <person name="Pedersen J.S."/>
            <person name="Pesole G."/>
            <person name="Phillippy A.M."/>
            <person name="Ponting C.P."/>
            <person name="Pop M."/>
            <person name="Porcelli D."/>
            <person name="Powell J.R."/>
            <person name="Prohaska S."/>
            <person name="Pruitt K."/>
            <person name="Puig M."/>
            <person name="Quesneville H."/>
            <person name="Ram K.R."/>
            <person name="Rand D."/>
            <person name="Rasmussen M.D."/>
            <person name="Reed L.K."/>
            <person name="Reenan R."/>
            <person name="Reily A."/>
            <person name="Remington K.A."/>
            <person name="Rieger T.T."/>
            <person name="Ritchie M.G."/>
            <person name="Robin C."/>
            <person name="Rogers Y.H."/>
            <person name="Rohde C."/>
            <person name="Rozas J."/>
            <person name="Rubenfield M.J."/>
            <person name="Ruiz A."/>
            <person name="Russo S."/>
            <person name="Salzberg S.L."/>
            <person name="Sanchez-Gracia A."/>
            <person name="Saranga D.J."/>
            <person name="Sato H."/>
            <person name="Schaeffer S.W."/>
            <person name="Schatz M.C."/>
            <person name="Schlenke T."/>
            <person name="Schwartz R."/>
            <person name="Segarra C."/>
            <person name="Singh R.S."/>
            <person name="Sirot L."/>
            <person name="Sirota M."/>
            <person name="Sisneros N.B."/>
            <person name="Smith C.D."/>
            <person name="Smith T.F."/>
            <person name="Spieth J."/>
            <person name="Stage D.E."/>
            <person name="Stark A."/>
            <person name="Stephan W."/>
            <person name="Strausberg R.L."/>
            <person name="Strempel S."/>
            <person name="Sturgill D."/>
            <person name="Sutton G."/>
            <person name="Sutton G.G."/>
            <person name="Tao W."/>
            <person name="Teichmann S."/>
            <person name="Tobari Y.N."/>
            <person name="Tomimura Y."/>
            <person name="Tsolas J.M."/>
            <person name="Valente V.L."/>
            <person name="Venter E."/>
            <person name="Venter J.C."/>
            <person name="Vicario S."/>
            <person name="Vieira F.G."/>
            <person name="Vilella A.J."/>
            <person name="Villasante A."/>
            <person name="Walenz B."/>
            <person name="Wang J."/>
            <person name="Wasserman M."/>
            <person name="Watts T."/>
            <person name="Wilson D."/>
            <person name="Wilson R.K."/>
            <person name="Wing R.A."/>
            <person name="Wolfner M.F."/>
            <person name="Wong A."/>
            <person name="Wong G.K."/>
            <person name="Wu C.I."/>
            <person name="Wu G."/>
            <person name="Yamamoto D."/>
            <person name="Yang H.P."/>
            <person name="Yang S.P."/>
            <person name="Yorke J.A."/>
            <person name="Yoshida K."/>
            <person name="Zdobnov E."/>
            <person name="Zhang P."/>
            <person name="Zhang Y."/>
            <person name="Zimin A.V."/>
            <person name="Baldwin J."/>
            <person name="Abdouelleil A."/>
            <person name="Abdulkadir J."/>
            <person name="Abebe A."/>
            <person name="Abera B."/>
            <person name="Abreu J."/>
            <person name="Acer S.C."/>
            <person name="Aftuck L."/>
            <person name="Alexander A."/>
            <person name="An P."/>
            <person name="Anderson E."/>
            <person name="Anderson S."/>
            <person name="Arachi H."/>
            <person name="Azer M."/>
            <person name="Bachantsang P."/>
            <person name="Barry A."/>
            <person name="Bayul T."/>
            <person name="Berlin A."/>
            <person name="Bessette D."/>
            <person name="Bloom T."/>
            <person name="Blye J."/>
            <person name="Boguslavskiy L."/>
            <person name="Bonnet C."/>
            <person name="Boukhgalter B."/>
            <person name="Bourzgui I."/>
            <person name="Brown A."/>
            <person name="Cahill P."/>
            <person name="Channer S."/>
            <person name="Cheshatsang Y."/>
            <person name="Chuda L."/>
            <person name="Citroen M."/>
            <person name="Collymore A."/>
            <person name="Cooke P."/>
            <person name="Costello M."/>
            <person name="D'Aco K."/>
            <person name="Daza R."/>
            <person name="De Haan G."/>
            <person name="DeGray S."/>
            <person name="DeMaso C."/>
            <person name="Dhargay N."/>
            <person name="Dooley K."/>
            <person name="Dooley E."/>
            <person name="Doricent M."/>
            <person name="Dorje P."/>
            <person name="Dorjee K."/>
            <person name="Dupes A."/>
            <person name="Elong R."/>
            <person name="Falk J."/>
            <person name="Farina A."/>
            <person name="Faro S."/>
            <person name="Ferguson D."/>
            <person name="Fisher S."/>
            <person name="Foley C.D."/>
            <person name="Franke A."/>
            <person name="Friedrich D."/>
            <person name="Gadbois L."/>
            <person name="Gearin G."/>
            <person name="Gearin C.R."/>
            <person name="Giannoukos G."/>
            <person name="Goode T."/>
            <person name="Graham J."/>
            <person name="Grandbois E."/>
            <person name="Grewal S."/>
            <person name="Gyaltsen K."/>
            <person name="Hafez N."/>
            <person name="Hagos B."/>
            <person name="Hall J."/>
            <person name="Henson C."/>
            <person name="Hollinger A."/>
            <person name="Honan T."/>
            <person name="Huard M.D."/>
            <person name="Hughes L."/>
            <person name="Hurhula B."/>
            <person name="Husby M.E."/>
            <person name="Kamat A."/>
            <person name="Kanga B."/>
            <person name="Kashin S."/>
            <person name="Khazanovich D."/>
            <person name="Kisner P."/>
            <person name="Lance K."/>
            <person name="Lara M."/>
            <person name="Lee W."/>
            <person name="Lennon N."/>
            <person name="Letendre F."/>
            <person name="LeVine R."/>
            <person name="Lipovsky A."/>
            <person name="Liu X."/>
            <person name="Liu J."/>
            <person name="Liu S."/>
            <person name="Lokyitsang T."/>
            <person name="Lokyitsang Y."/>
            <person name="Lubonja R."/>
            <person name="Lui A."/>
            <person name="MacDonald P."/>
            <person name="Magnisalis V."/>
            <person name="Maru K."/>
            <person name="Matthews C."/>
            <person name="McCusker W."/>
            <person name="McDonough S."/>
            <person name="Mehta T."/>
            <person name="Meldrim J."/>
            <person name="Meneus L."/>
            <person name="Mihai O."/>
            <person name="Mihalev A."/>
            <person name="Mihova T."/>
            <person name="Mittelman R."/>
            <person name="Mlenga V."/>
            <person name="Montmayeur A."/>
            <person name="Mulrain L."/>
            <person name="Navidi A."/>
            <person name="Naylor J."/>
            <person name="Negash T."/>
            <person name="Nguyen T."/>
            <person name="Nguyen N."/>
            <person name="Nicol R."/>
            <person name="Norbu C."/>
            <person name="Norbu N."/>
            <person name="Novod N."/>
            <person name="O'Neill B."/>
            <person name="Osman S."/>
            <person name="Markiewicz E."/>
            <person name="Oyono O.L."/>
            <person name="Patti C."/>
            <person name="Phunkhang P."/>
            <person name="Pierre F."/>
            <person name="Priest M."/>
            <person name="Raghuraman S."/>
            <person name="Rege F."/>
            <person name="Reyes R."/>
            <person name="Rise C."/>
            <person name="Rogov P."/>
            <person name="Ross K."/>
            <person name="Ryan E."/>
            <person name="Settipalli S."/>
            <person name="Shea T."/>
            <person name="Sherpa N."/>
            <person name="Shi L."/>
            <person name="Shih D."/>
            <person name="Sparrow T."/>
            <person name="Spaulding J."/>
            <person name="Stalker J."/>
            <person name="Stange-Thomann N."/>
            <person name="Stavropoulos S."/>
            <person name="Stone C."/>
            <person name="Strader C."/>
            <person name="Tesfaye S."/>
            <person name="Thomson T."/>
            <person name="Thoulutsang Y."/>
            <person name="Thoulutsang D."/>
            <person name="Topham K."/>
            <person name="Topping I."/>
            <person name="Tsamla T."/>
            <person name="Vassiliev H."/>
            <person name="Vo A."/>
            <person name="Wangchuk T."/>
            <person name="Wangdi T."/>
            <person name="Weiand M."/>
            <person name="Wilkinson J."/>
            <person name="Wilson A."/>
            <person name="Yadav S."/>
            <person name="Young G."/>
            <person name="Yu Q."/>
            <person name="Zembek L."/>
            <person name="Zhong D."/>
            <person name="Zimmer A."/>
            <person name="Zwirko Z."/>
            <person name="Jaffe D.B."/>
            <person name="Alvarez P."/>
            <person name="Brockman W."/>
            <person name="Butler J."/>
            <person name="Chin C."/>
            <person name="Gnerre S."/>
            <person name="Grabherr M."/>
            <person name="Kleber M."/>
            <person name="Mauceli E."/>
            <person name="MacCallum I."/>
        </authorList>
    </citation>
    <scope>NUCLEOTIDE SEQUENCE [LARGE SCALE GENOMIC DNA]</scope>
    <source>
        <strain evidence="14">Tucson 14030-0811.24</strain>
    </source>
</reference>
<evidence type="ECO:0000256" key="9">
    <source>
        <dbReference type="ARBA" id="ARBA00023067"/>
    </source>
</evidence>
<gene>
    <name evidence="13" type="primary">Dwil\GK18686</name>
    <name evidence="13" type="ORF">Dwil_GK18686</name>
</gene>